<dbReference type="PANTHER" id="PTHR36245">
    <property type="entry name" value="GLYCINE-RICH PROTEIN DOT1-LIKE"/>
    <property type="match status" value="1"/>
</dbReference>
<evidence type="ECO:0000313" key="3">
    <source>
        <dbReference type="Proteomes" id="UP001642260"/>
    </source>
</evidence>
<evidence type="ECO:0000313" key="2">
    <source>
        <dbReference type="EMBL" id="CAH8339681.1"/>
    </source>
</evidence>
<keyword evidence="1" id="KW-0732">Signal</keyword>
<organism evidence="2 3">
    <name type="scientific">Eruca vesicaria subsp. sativa</name>
    <name type="common">Garden rocket</name>
    <name type="synonym">Eruca sativa</name>
    <dbReference type="NCBI Taxonomy" id="29727"/>
    <lineage>
        <taxon>Eukaryota</taxon>
        <taxon>Viridiplantae</taxon>
        <taxon>Streptophyta</taxon>
        <taxon>Embryophyta</taxon>
        <taxon>Tracheophyta</taxon>
        <taxon>Spermatophyta</taxon>
        <taxon>Magnoliopsida</taxon>
        <taxon>eudicotyledons</taxon>
        <taxon>Gunneridae</taxon>
        <taxon>Pentapetalae</taxon>
        <taxon>rosids</taxon>
        <taxon>malvids</taxon>
        <taxon>Brassicales</taxon>
        <taxon>Brassicaceae</taxon>
        <taxon>Brassiceae</taxon>
        <taxon>Eruca</taxon>
    </lineage>
</organism>
<keyword evidence="3" id="KW-1185">Reference proteome</keyword>
<comment type="caution">
    <text evidence="2">The sequence shown here is derived from an EMBL/GenBank/DDBJ whole genome shotgun (WGS) entry which is preliminary data.</text>
</comment>
<proteinExistence type="predicted"/>
<feature type="chain" id="PRO_5044778429" description="Glycine-rich protein" evidence="1">
    <location>
        <begin position="28"/>
        <end position="129"/>
    </location>
</feature>
<dbReference type="AlphaFoldDB" id="A0ABC8JT18"/>
<protein>
    <recommendedName>
        <fullName evidence="4">Glycine-rich protein</fullName>
    </recommendedName>
</protein>
<sequence>MGLRRTSLVLYTLLFFHLQHNLPSVSSRPYSVDTYQESLPLRATKPDVVGFEGKAQELAVVIKKGGGGGGGGGGRGGGSGRGGRGGSVVPVIIPINSGGHHSSGIRNIGGGVCTVCWLSLSVLAGLLLV</sequence>
<gene>
    <name evidence="2" type="ORF">ERUC_LOCUS15202</name>
</gene>
<evidence type="ECO:0000256" key="1">
    <source>
        <dbReference type="SAM" id="SignalP"/>
    </source>
</evidence>
<dbReference type="PANTHER" id="PTHR36245:SF5">
    <property type="entry name" value="GLYCINE-RICH PROTEIN DOT1-LIKE"/>
    <property type="match status" value="1"/>
</dbReference>
<evidence type="ECO:0008006" key="4">
    <source>
        <dbReference type="Google" id="ProtNLM"/>
    </source>
</evidence>
<dbReference type="EMBL" id="CAKOAT010141821">
    <property type="protein sequence ID" value="CAH8339681.1"/>
    <property type="molecule type" value="Genomic_DNA"/>
</dbReference>
<feature type="signal peptide" evidence="1">
    <location>
        <begin position="1"/>
        <end position="27"/>
    </location>
</feature>
<name>A0ABC8JT18_ERUVS</name>
<reference evidence="2 3" key="1">
    <citation type="submission" date="2022-03" db="EMBL/GenBank/DDBJ databases">
        <authorList>
            <person name="Macdonald S."/>
            <person name="Ahmed S."/>
            <person name="Newling K."/>
        </authorList>
    </citation>
    <scope>NUCLEOTIDE SEQUENCE [LARGE SCALE GENOMIC DNA]</scope>
</reference>
<accession>A0ABC8JT18</accession>
<dbReference type="Proteomes" id="UP001642260">
    <property type="component" value="Unassembled WGS sequence"/>
</dbReference>